<dbReference type="InterPro" id="IPR044015">
    <property type="entry name" value="FBPase_C_dom"/>
</dbReference>
<dbReference type="PIRSF" id="PIRSF000904">
    <property type="entry name" value="FBPtase_SBPase"/>
    <property type="match status" value="1"/>
</dbReference>
<keyword evidence="9 12" id="KW-0119">Carbohydrate metabolism</keyword>
<feature type="binding site" evidence="12">
    <location>
        <position position="113"/>
    </location>
    <ligand>
        <name>Mg(2+)</name>
        <dbReference type="ChEBI" id="CHEBI:18420"/>
        <label>2</label>
    </ligand>
</feature>
<evidence type="ECO:0000256" key="6">
    <source>
        <dbReference type="ARBA" id="ARBA00022723"/>
    </source>
</evidence>
<feature type="binding site" evidence="12">
    <location>
        <position position="115"/>
    </location>
    <ligand>
        <name>Mg(2+)</name>
        <dbReference type="ChEBI" id="CHEBI:18420"/>
        <label>1</label>
    </ligand>
</feature>
<comment type="subunit">
    <text evidence="12">Homotetramer.</text>
</comment>
<protein>
    <recommendedName>
        <fullName evidence="10 12">Fructose-1,6-bisphosphatase class 1</fullName>
        <shortName evidence="12">FBPase class 1</shortName>
        <ecNumber evidence="4 12">3.1.3.11</ecNumber>
    </recommendedName>
    <alternativeName>
        <fullName evidence="11 12">D-fructose-1,6-bisphosphate 1-phosphohydrolase class 1</fullName>
    </alternativeName>
</protein>
<feature type="domain" description="Fructose-1-6-bisphosphatase class I N-terminal" evidence="14">
    <location>
        <begin position="5"/>
        <end position="194"/>
    </location>
</feature>
<evidence type="ECO:0000259" key="15">
    <source>
        <dbReference type="Pfam" id="PF18913"/>
    </source>
</evidence>
<evidence type="ECO:0000313" key="17">
    <source>
        <dbReference type="Proteomes" id="UP000282321"/>
    </source>
</evidence>
<comment type="pathway">
    <text evidence="2">Carbohydrate biosynthesis; Calvin cycle.</text>
</comment>
<dbReference type="AlphaFoldDB" id="A0A660S9W2"/>
<keyword evidence="8 12" id="KW-0460">Magnesium</keyword>
<name>A0A660S9W2_UNCT6</name>
<comment type="subcellular location">
    <subcellularLocation>
        <location evidence="12">Cytoplasm</location>
    </subcellularLocation>
</comment>
<evidence type="ECO:0000256" key="9">
    <source>
        <dbReference type="ARBA" id="ARBA00023277"/>
    </source>
</evidence>
<dbReference type="Proteomes" id="UP000282321">
    <property type="component" value="Unassembled WGS sequence"/>
</dbReference>
<dbReference type="InterPro" id="IPR000146">
    <property type="entry name" value="FBPase_class-1"/>
</dbReference>
<dbReference type="FunFam" id="3.40.190.80:FF:000001">
    <property type="entry name" value="Fructose-1,6-bisphosphatase class 1"/>
    <property type="match status" value="1"/>
</dbReference>
<sequence>MDTLTVSQHIIEQQKQFPEATGEYTGLLENIILAAKIITREVRKAGLVEIMEITGKKNVQGEDVQKLDVFANDTMVKILGRGGHVCIMASEEVEDPIYPVDGYPIGKYVVSFDPLDGSSNIDVNASIGTIFGVHRRKSEGGRGTIDDLLQKGTELVGAGYVIYGSSTIMVYSAGFGVHGFTYDPSVGEFLLSHEDIRIPSKGSIYSINEGNTIYWDEPIRKYVEYLKSKHNHVKKPYTARYIGSLVADFHRNLLRGGIFLYPRDNKDPKKPHGKLRLLYEAQPLAYIVEQAGGAASTGTERILDIQPTELHQRVPLIIGSKEDVEMVEEFIAGKY</sequence>
<feature type="binding site" evidence="12">
    <location>
        <position position="241"/>
    </location>
    <ligand>
        <name>substrate</name>
    </ligand>
</feature>
<dbReference type="GO" id="GO:0006094">
    <property type="term" value="P:gluconeogenesis"/>
    <property type="evidence" value="ECO:0007669"/>
    <property type="project" value="UniProtKB-UniRule"/>
</dbReference>
<feature type="binding site" evidence="12">
    <location>
        <begin position="116"/>
        <end position="119"/>
    </location>
    <ligand>
        <name>substrate</name>
    </ligand>
</feature>
<dbReference type="GO" id="GO:0030388">
    <property type="term" value="P:fructose 1,6-bisphosphate metabolic process"/>
    <property type="evidence" value="ECO:0007669"/>
    <property type="project" value="TreeGrafter"/>
</dbReference>
<evidence type="ECO:0000256" key="1">
    <source>
        <dbReference type="ARBA" id="ARBA00001273"/>
    </source>
</evidence>
<comment type="caution">
    <text evidence="16">The sequence shown here is derived from an EMBL/GenBank/DDBJ whole genome shotgun (WGS) entry which is preliminary data.</text>
</comment>
<evidence type="ECO:0000256" key="10">
    <source>
        <dbReference type="ARBA" id="ARBA00072069"/>
    </source>
</evidence>
<evidence type="ECO:0000256" key="2">
    <source>
        <dbReference type="ARBA" id="ARBA00005215"/>
    </source>
</evidence>
<dbReference type="CDD" id="cd00354">
    <property type="entry name" value="FBPase"/>
    <property type="match status" value="1"/>
</dbReference>
<dbReference type="EMBL" id="QNBC01000056">
    <property type="protein sequence ID" value="RKX66089.1"/>
    <property type="molecule type" value="Genomic_DNA"/>
</dbReference>
<feature type="binding site" evidence="12">
    <location>
        <position position="280"/>
    </location>
    <ligand>
        <name>Mg(2+)</name>
        <dbReference type="ChEBI" id="CHEBI:18420"/>
        <label>2</label>
    </ligand>
</feature>
<dbReference type="GO" id="GO:0006002">
    <property type="term" value="P:fructose 6-phosphate metabolic process"/>
    <property type="evidence" value="ECO:0007669"/>
    <property type="project" value="TreeGrafter"/>
</dbReference>
<dbReference type="Pfam" id="PF18913">
    <property type="entry name" value="FBPase_C"/>
    <property type="match status" value="1"/>
</dbReference>
<dbReference type="InterPro" id="IPR033391">
    <property type="entry name" value="FBPase_N"/>
</dbReference>
<dbReference type="PANTHER" id="PTHR11556">
    <property type="entry name" value="FRUCTOSE-1,6-BISPHOSPHATASE-RELATED"/>
    <property type="match status" value="1"/>
</dbReference>
<evidence type="ECO:0000256" key="12">
    <source>
        <dbReference type="HAMAP-Rule" id="MF_01855"/>
    </source>
</evidence>
<dbReference type="PANTHER" id="PTHR11556:SF35">
    <property type="entry name" value="SEDOHEPTULOSE-1,7-BISPHOSPHATASE, CHLOROPLASTIC"/>
    <property type="match status" value="1"/>
</dbReference>
<dbReference type="GO" id="GO:0000287">
    <property type="term" value="F:magnesium ion binding"/>
    <property type="evidence" value="ECO:0007669"/>
    <property type="project" value="UniProtKB-UniRule"/>
</dbReference>
<feature type="binding site" evidence="12">
    <location>
        <position position="116"/>
    </location>
    <ligand>
        <name>Mg(2+)</name>
        <dbReference type="ChEBI" id="CHEBI:18420"/>
        <label>2</label>
    </ligand>
</feature>
<dbReference type="PRINTS" id="PR00115">
    <property type="entry name" value="F16BPHPHTASE"/>
</dbReference>
<gene>
    <name evidence="12" type="primary">fbp</name>
    <name evidence="16" type="ORF">DRP44_04820</name>
</gene>
<evidence type="ECO:0000256" key="13">
    <source>
        <dbReference type="RuleBase" id="RU000508"/>
    </source>
</evidence>
<keyword evidence="6 12" id="KW-0479">Metal-binding</keyword>
<keyword evidence="7 12" id="KW-0378">Hydrolase</keyword>
<feature type="binding site" evidence="12">
    <location>
        <position position="113"/>
    </location>
    <ligand>
        <name>Mg(2+)</name>
        <dbReference type="ChEBI" id="CHEBI:18420"/>
        <label>1</label>
    </ligand>
</feature>
<comment type="caution">
    <text evidence="12">Lacks conserved residue(s) required for the propagation of feature annotation.</text>
</comment>
<organism evidence="16 17">
    <name type="scientific">candidate division TA06 bacterium</name>
    <dbReference type="NCBI Taxonomy" id="2250710"/>
    <lineage>
        <taxon>Bacteria</taxon>
        <taxon>Bacteria division TA06</taxon>
    </lineage>
</organism>
<evidence type="ECO:0000256" key="11">
    <source>
        <dbReference type="ARBA" id="ARBA00081210"/>
    </source>
</evidence>
<dbReference type="HAMAP" id="MF_01855">
    <property type="entry name" value="FBPase_class1"/>
    <property type="match status" value="1"/>
</dbReference>
<evidence type="ECO:0000256" key="5">
    <source>
        <dbReference type="ARBA" id="ARBA00022490"/>
    </source>
</evidence>
<comment type="similarity">
    <text evidence="3 12 13">Belongs to the FBPase class 1 family.</text>
</comment>
<comment type="catalytic activity">
    <reaction evidence="1 12">
        <text>beta-D-fructose 1,6-bisphosphate + H2O = beta-D-fructose 6-phosphate + phosphate</text>
        <dbReference type="Rhea" id="RHEA:11064"/>
        <dbReference type="ChEBI" id="CHEBI:15377"/>
        <dbReference type="ChEBI" id="CHEBI:32966"/>
        <dbReference type="ChEBI" id="CHEBI:43474"/>
        <dbReference type="ChEBI" id="CHEBI:57634"/>
        <dbReference type="EC" id="3.1.3.11"/>
    </reaction>
</comment>
<evidence type="ECO:0000256" key="4">
    <source>
        <dbReference type="ARBA" id="ARBA00013093"/>
    </source>
</evidence>
<dbReference type="InterPro" id="IPR020548">
    <property type="entry name" value="Fructose_bisphosphatase_AS"/>
</dbReference>
<proteinExistence type="inferred from homology"/>
<dbReference type="GO" id="GO:0005986">
    <property type="term" value="P:sucrose biosynthetic process"/>
    <property type="evidence" value="ECO:0007669"/>
    <property type="project" value="TreeGrafter"/>
</dbReference>
<feature type="domain" description="Fructose-1-6-bisphosphatase class 1 C-terminal" evidence="15">
    <location>
        <begin position="198"/>
        <end position="330"/>
    </location>
</feature>
<dbReference type="GO" id="GO:0042132">
    <property type="term" value="F:fructose 1,6-bisphosphate 1-phosphatase activity"/>
    <property type="evidence" value="ECO:0007669"/>
    <property type="project" value="UniProtKB-UniRule"/>
</dbReference>
<feature type="binding site" evidence="12">
    <location>
        <position position="208"/>
    </location>
    <ligand>
        <name>substrate</name>
    </ligand>
</feature>
<reference evidence="16 17" key="1">
    <citation type="submission" date="2018-06" db="EMBL/GenBank/DDBJ databases">
        <title>Extensive metabolic versatility and redundancy in microbially diverse, dynamic hydrothermal sediments.</title>
        <authorList>
            <person name="Dombrowski N."/>
            <person name="Teske A."/>
            <person name="Baker B.J."/>
        </authorList>
    </citation>
    <scope>NUCLEOTIDE SEQUENCE [LARGE SCALE GENOMIC DNA]</scope>
    <source>
        <strain evidence="16">B35_G9</strain>
    </source>
</reference>
<dbReference type="GO" id="GO:0005829">
    <property type="term" value="C:cytosol"/>
    <property type="evidence" value="ECO:0007669"/>
    <property type="project" value="TreeGrafter"/>
</dbReference>
<dbReference type="FunFam" id="3.30.540.10:FF:000002">
    <property type="entry name" value="Fructose-1,6-bisphosphatase class 1"/>
    <property type="match status" value="1"/>
</dbReference>
<dbReference type="PROSITE" id="PS00124">
    <property type="entry name" value="FBPASE"/>
    <property type="match status" value="1"/>
</dbReference>
<evidence type="ECO:0000256" key="7">
    <source>
        <dbReference type="ARBA" id="ARBA00022801"/>
    </source>
</evidence>
<dbReference type="NCBIfam" id="NF006778">
    <property type="entry name" value="PRK09293.1-1"/>
    <property type="match status" value="1"/>
</dbReference>
<comment type="cofactor">
    <cofactor evidence="12">
        <name>Mg(2+)</name>
        <dbReference type="ChEBI" id="CHEBI:18420"/>
    </cofactor>
    <text evidence="12">Binds 2 magnesium ions per subunit.</text>
</comment>
<accession>A0A660S9W2</accession>
<feature type="binding site" evidence="12">
    <location>
        <position position="91"/>
    </location>
    <ligand>
        <name>Mg(2+)</name>
        <dbReference type="ChEBI" id="CHEBI:18420"/>
        <label>1</label>
    </ligand>
</feature>
<dbReference type="Gene3D" id="3.40.190.80">
    <property type="match status" value="1"/>
</dbReference>
<dbReference type="EC" id="3.1.3.11" evidence="4 12"/>
<dbReference type="GO" id="GO:0006000">
    <property type="term" value="P:fructose metabolic process"/>
    <property type="evidence" value="ECO:0007669"/>
    <property type="project" value="TreeGrafter"/>
</dbReference>
<evidence type="ECO:0000313" key="16">
    <source>
        <dbReference type="EMBL" id="RKX66089.1"/>
    </source>
</evidence>
<dbReference type="Gene3D" id="3.30.540.10">
    <property type="entry name" value="Fructose-1,6-Bisphosphatase, subunit A, domain 1"/>
    <property type="match status" value="1"/>
</dbReference>
<evidence type="ECO:0000259" key="14">
    <source>
        <dbReference type="Pfam" id="PF00316"/>
    </source>
</evidence>
<evidence type="ECO:0000256" key="3">
    <source>
        <dbReference type="ARBA" id="ARBA00010941"/>
    </source>
</evidence>
<dbReference type="PIRSF" id="PIRSF500210">
    <property type="entry name" value="FBPtase"/>
    <property type="match status" value="1"/>
</dbReference>
<keyword evidence="5 12" id="KW-0963">Cytoplasm</keyword>
<feature type="binding site" evidence="12">
    <location>
        <position position="274"/>
    </location>
    <ligand>
        <name>substrate</name>
    </ligand>
</feature>
<dbReference type="InterPro" id="IPR028343">
    <property type="entry name" value="FBPtase"/>
</dbReference>
<evidence type="ECO:0000256" key="8">
    <source>
        <dbReference type="ARBA" id="ARBA00022842"/>
    </source>
</evidence>
<dbReference type="NCBIfam" id="NF006779">
    <property type="entry name" value="PRK09293.1-3"/>
    <property type="match status" value="1"/>
</dbReference>
<dbReference type="Pfam" id="PF00316">
    <property type="entry name" value="FBPase"/>
    <property type="match status" value="1"/>
</dbReference>
<dbReference type="SUPFAM" id="SSF56655">
    <property type="entry name" value="Carbohydrate phosphatase"/>
    <property type="match status" value="1"/>
</dbReference>